<comment type="subcellular location">
    <subcellularLocation>
        <location evidence="6">Cytoplasm</location>
    </subcellularLocation>
</comment>
<dbReference type="AlphaFoldDB" id="A0A0F7CLH0"/>
<evidence type="ECO:0000256" key="6">
    <source>
        <dbReference type="HAMAP-Rule" id="MF_00114"/>
    </source>
</evidence>
<keyword evidence="8" id="KW-1185">Reference proteome</keyword>
<dbReference type="HAMAP" id="MF_00114">
    <property type="entry name" value="DeoC_type1"/>
    <property type="match status" value="1"/>
</dbReference>
<dbReference type="SMART" id="SM01133">
    <property type="entry name" value="DeoC"/>
    <property type="match status" value="1"/>
</dbReference>
<dbReference type="NCBIfam" id="TIGR00126">
    <property type="entry name" value="deoC"/>
    <property type="match status" value="1"/>
</dbReference>
<evidence type="ECO:0000256" key="3">
    <source>
        <dbReference type="ARBA" id="ARBA00023239"/>
    </source>
</evidence>
<dbReference type="GO" id="GO:0006018">
    <property type="term" value="P:2-deoxyribose 1-phosphate catabolic process"/>
    <property type="evidence" value="ECO:0007669"/>
    <property type="project" value="UniProtKB-UniRule"/>
</dbReference>
<dbReference type="PANTHER" id="PTHR10889">
    <property type="entry name" value="DEOXYRIBOSE-PHOSPHATE ALDOLASE"/>
    <property type="match status" value="1"/>
</dbReference>
<dbReference type="GO" id="GO:0009264">
    <property type="term" value="P:deoxyribonucleotide catabolic process"/>
    <property type="evidence" value="ECO:0007669"/>
    <property type="project" value="UniProtKB-UniRule"/>
</dbReference>
<dbReference type="InterPro" id="IPR011343">
    <property type="entry name" value="DeoC"/>
</dbReference>
<proteinExistence type="inferred from homology"/>
<organism evidence="7 8">
    <name type="scientific">Infirmifilum uzonense</name>
    <dbReference type="NCBI Taxonomy" id="1550241"/>
    <lineage>
        <taxon>Archaea</taxon>
        <taxon>Thermoproteota</taxon>
        <taxon>Thermoprotei</taxon>
        <taxon>Thermofilales</taxon>
        <taxon>Thermofilaceae</taxon>
        <taxon>Infirmifilum</taxon>
    </lineage>
</organism>
<dbReference type="PANTHER" id="PTHR10889:SF1">
    <property type="entry name" value="DEOXYRIBOSE-PHOSPHATE ALDOLASE"/>
    <property type="match status" value="1"/>
</dbReference>
<feature type="active site" description="Proton donor/acceptor" evidence="6">
    <location>
        <position position="89"/>
    </location>
</feature>
<gene>
    <name evidence="6" type="primary">deoC</name>
    <name evidence="7" type="ORF">MA03_05700</name>
</gene>
<dbReference type="GO" id="GO:0005737">
    <property type="term" value="C:cytoplasm"/>
    <property type="evidence" value="ECO:0007669"/>
    <property type="project" value="UniProtKB-SubCell"/>
</dbReference>
<dbReference type="PIRSF" id="PIRSF001357">
    <property type="entry name" value="DeoC"/>
    <property type="match status" value="1"/>
</dbReference>
<evidence type="ECO:0000313" key="8">
    <source>
        <dbReference type="Proteomes" id="UP000067434"/>
    </source>
</evidence>
<keyword evidence="2 6" id="KW-0963">Cytoplasm</keyword>
<dbReference type="InterPro" id="IPR002915">
    <property type="entry name" value="DeoC/FbaB/LacD_aldolase"/>
</dbReference>
<name>A0A0F7CLH0_9CREN</name>
<dbReference type="GO" id="GO:0016052">
    <property type="term" value="P:carbohydrate catabolic process"/>
    <property type="evidence" value="ECO:0007669"/>
    <property type="project" value="TreeGrafter"/>
</dbReference>
<dbReference type="CDD" id="cd00959">
    <property type="entry name" value="DeoC"/>
    <property type="match status" value="1"/>
</dbReference>
<evidence type="ECO:0000256" key="1">
    <source>
        <dbReference type="ARBA" id="ARBA00010936"/>
    </source>
</evidence>
<dbReference type="Pfam" id="PF01791">
    <property type="entry name" value="DeoC"/>
    <property type="match status" value="1"/>
</dbReference>
<comment type="similarity">
    <text evidence="1 6">Belongs to the DeoC/FbaB aldolase family. DeoC type 1 subfamily.</text>
</comment>
<reference evidence="7 8" key="1">
    <citation type="journal article" date="2015" name="Stand. Genomic Sci.">
        <title>Complete genome sequence of and proposal of Thermofilum uzonense sp. nov. a novel hyperthermophilic crenarchaeon and emended description of the genus Thermofilum.</title>
        <authorList>
            <person name="Toshchakov S.V."/>
            <person name="Korzhenkov A.A."/>
            <person name="Samarov N.I."/>
            <person name="Mazunin I.O."/>
            <person name="Mozhey O.I."/>
            <person name="Shmyr I.S."/>
            <person name="Derbikova K.S."/>
            <person name="Taranov E.A."/>
            <person name="Dominova I.N."/>
            <person name="Bonch-Osmolovskaya E.A."/>
            <person name="Patrushev M.V."/>
            <person name="Podosokorskaya O.A."/>
            <person name="Kublanov I.V."/>
        </authorList>
    </citation>
    <scope>NUCLEOTIDE SEQUENCE [LARGE SCALE GENOMIC DNA]</scope>
    <source>
        <strain evidence="7 8">1807-2</strain>
    </source>
</reference>
<dbReference type="EMBL" id="CP009961">
    <property type="protein sequence ID" value="AKG39396.1"/>
    <property type="molecule type" value="Genomic_DNA"/>
</dbReference>
<dbReference type="STRING" id="1550241.MA03_05700"/>
<evidence type="ECO:0000313" key="7">
    <source>
        <dbReference type="EMBL" id="AKG39396.1"/>
    </source>
</evidence>
<dbReference type="SUPFAM" id="SSF51569">
    <property type="entry name" value="Aldolase"/>
    <property type="match status" value="1"/>
</dbReference>
<keyword evidence="3 6" id="KW-0456">Lyase</keyword>
<dbReference type="InterPro" id="IPR013785">
    <property type="entry name" value="Aldolase_TIM"/>
</dbReference>
<dbReference type="FunFam" id="3.20.20.70:FF:000044">
    <property type="entry name" value="Deoxyribose-phosphate aldolase"/>
    <property type="match status" value="1"/>
</dbReference>
<evidence type="ECO:0000256" key="5">
    <source>
        <dbReference type="ARBA" id="ARBA00048791"/>
    </source>
</evidence>
<dbReference type="InterPro" id="IPR028581">
    <property type="entry name" value="DeoC_typeI"/>
</dbReference>
<feature type="active site" description="Schiff-base intermediate with acetaldehyde" evidence="6">
    <location>
        <position position="153"/>
    </location>
</feature>
<dbReference type="PATRIC" id="fig|1550241.5.peg.1192"/>
<dbReference type="GO" id="GO:0004139">
    <property type="term" value="F:deoxyribose-phosphate aldolase activity"/>
    <property type="evidence" value="ECO:0007669"/>
    <property type="project" value="UniProtKB-UniRule"/>
</dbReference>
<comment type="pathway">
    <text evidence="6">Carbohydrate degradation; 2-deoxy-D-ribose 1-phosphate degradation; D-glyceraldehyde 3-phosphate and acetaldehyde from 2-deoxy-alpha-D-ribose 1-phosphate: step 2/2.</text>
</comment>
<dbReference type="Gene3D" id="3.20.20.70">
    <property type="entry name" value="Aldolase class I"/>
    <property type="match status" value="1"/>
</dbReference>
<keyword evidence="4 6" id="KW-0704">Schiff base</keyword>
<protein>
    <recommendedName>
        <fullName evidence="6">Deoxyribose-phosphate aldolase</fullName>
        <shortName evidence="6">DERA</shortName>
        <ecNumber evidence="6">4.1.2.4</ecNumber>
    </recommendedName>
    <alternativeName>
        <fullName evidence="6">2-deoxy-D-ribose 5-phosphate aldolase</fullName>
    </alternativeName>
    <alternativeName>
        <fullName evidence="6">Phosphodeoxyriboaldolase</fullName>
        <shortName evidence="6">Deoxyriboaldolase</shortName>
    </alternativeName>
</protein>
<dbReference type="EC" id="4.1.2.4" evidence="6"/>
<dbReference type="KEGG" id="thf:MA03_05700"/>
<comment type="catalytic activity">
    <reaction evidence="5 6">
        <text>2-deoxy-D-ribose 5-phosphate = D-glyceraldehyde 3-phosphate + acetaldehyde</text>
        <dbReference type="Rhea" id="RHEA:12821"/>
        <dbReference type="ChEBI" id="CHEBI:15343"/>
        <dbReference type="ChEBI" id="CHEBI:59776"/>
        <dbReference type="ChEBI" id="CHEBI:62877"/>
        <dbReference type="EC" id="4.1.2.4"/>
    </reaction>
</comment>
<feature type="active site" description="Proton donor/acceptor" evidence="6">
    <location>
        <position position="183"/>
    </location>
</feature>
<accession>A0A0F7CLH0</accession>
<evidence type="ECO:0000256" key="2">
    <source>
        <dbReference type="ARBA" id="ARBA00022490"/>
    </source>
</evidence>
<evidence type="ECO:0000256" key="4">
    <source>
        <dbReference type="ARBA" id="ARBA00023270"/>
    </source>
</evidence>
<dbReference type="UniPathway" id="UPA00002">
    <property type="reaction ID" value="UER00468"/>
</dbReference>
<sequence length="223" mass="24496">MEEIKHLIDHTNLRPEASLSDLEKTCKEANEYGFYACCIPPFFVKQARQLVRGETKVVTVVGFPHGNSPVEAKELEVKRAFESGADEVDAVINISLVRSGRINEALEEVKRLLEVTRSYGGVLKIIIETGYLEEKTIYEVSKALAATGVHFVKTSTGFGPRGATPEDILIMRDAVKGTGTKIKAAGGIRTGLQAMYFYLLGVDRIGTSSSLQILSDLKRIFKS</sequence>
<dbReference type="HOGENOM" id="CLU_053595_0_2_2"/>
<comment type="function">
    <text evidence="6">Catalyzes a reversible aldol reaction between acetaldehyde and D-glyceraldehyde 3-phosphate to generate 2-deoxy-D-ribose 5-phosphate.</text>
</comment>
<dbReference type="Proteomes" id="UP000067434">
    <property type="component" value="Chromosome"/>
</dbReference>